<dbReference type="GO" id="GO:0003723">
    <property type="term" value="F:RNA binding"/>
    <property type="evidence" value="ECO:0007669"/>
    <property type="project" value="InterPro"/>
</dbReference>
<dbReference type="PROSITE" id="PS50921">
    <property type="entry name" value="ANTAR"/>
    <property type="match status" value="1"/>
</dbReference>
<dbReference type="InterPro" id="IPR011006">
    <property type="entry name" value="CheY-like_superfamily"/>
</dbReference>
<keyword evidence="3" id="KW-1185">Reference proteome</keyword>
<dbReference type="InterPro" id="IPR005561">
    <property type="entry name" value="ANTAR"/>
</dbReference>
<dbReference type="STRING" id="267850.ADINL_3118"/>
<evidence type="ECO:0000313" key="3">
    <source>
        <dbReference type="Proteomes" id="UP000027318"/>
    </source>
</evidence>
<accession>A0A063XWS6</accession>
<dbReference type="Pfam" id="PF03861">
    <property type="entry name" value="ANTAR"/>
    <property type="match status" value="1"/>
</dbReference>
<reference evidence="2 3" key="1">
    <citation type="journal article" date="2005" name="Int. J. Syst. Evol. Microbiol.">
        <title>Nitrincola lacisaponensis gen. nov., sp. nov., a novel alkaliphilic bacterium isolated from an alkaline, saline lake.</title>
        <authorList>
            <person name="Dimitriu P.A."/>
            <person name="Shukla S.K."/>
            <person name="Conradt J."/>
            <person name="Marquez M.C."/>
            <person name="Ventosa A."/>
            <person name="Maglia A."/>
            <person name="Peyton B.M."/>
            <person name="Pinkart H.C."/>
            <person name="Mormile M.R."/>
        </authorList>
    </citation>
    <scope>NUCLEOTIDE SEQUENCE [LARGE SCALE GENOMIC DNA]</scope>
    <source>
        <strain evidence="2 3">4CA</strain>
    </source>
</reference>
<evidence type="ECO:0000313" key="2">
    <source>
        <dbReference type="EMBL" id="KDE38663.1"/>
    </source>
</evidence>
<dbReference type="OrthoDB" id="9782798at2"/>
<evidence type="ECO:0000259" key="1">
    <source>
        <dbReference type="PROSITE" id="PS50921"/>
    </source>
</evidence>
<dbReference type="InterPro" id="IPR036388">
    <property type="entry name" value="WH-like_DNA-bd_sf"/>
</dbReference>
<dbReference type="InterPro" id="IPR013587">
    <property type="entry name" value="Nitrate/nitrite_sensing"/>
</dbReference>
<organism evidence="2 3">
    <name type="scientific">Nitrincola lacisaponensis</name>
    <dbReference type="NCBI Taxonomy" id="267850"/>
    <lineage>
        <taxon>Bacteria</taxon>
        <taxon>Pseudomonadati</taxon>
        <taxon>Pseudomonadota</taxon>
        <taxon>Gammaproteobacteria</taxon>
        <taxon>Oceanospirillales</taxon>
        <taxon>Oceanospirillaceae</taxon>
        <taxon>Nitrincola</taxon>
    </lineage>
</organism>
<sequence length="413" mass="46305">MLTRSAEDFLLASKRCEIANLEQLLLTGELVAEVSQLVHLLQRERGLSNVFLASAGARFAAQRLEQVQACQEMEVRLRQRLETLDLGACHLSGHVRLYTCVAHVLHGLEALPAIRQRALTQQITAPELTQMISTLIAGLLSVVFEAADTSADPDITRILVAKFNFMQGKELAGQERAWGASGFAAGYFTAEDQQKLQHLIEAQARCFEVFENFSPDQPLSAWRSLQQHTCVTELNRLRQIVARAGHQEAVPSAFSEIWYDVATCRIDVLKGIEEGLADALLQLCRHKLKAARQDLQTHRFMLDSLAGETAESASLRYLTDSVQLAEPTAGRSVYDLLQAQSVRLQVVSDELQQARQALTERKVLERAKGLLMEYQGLTEAEAYRQLRQSAMEQNLRLQDVAELIIDRTRMLLR</sequence>
<protein>
    <submittedName>
        <fullName evidence="2">Response regulator NasT</fullName>
    </submittedName>
</protein>
<dbReference type="EMBL" id="JMSZ01000042">
    <property type="protein sequence ID" value="KDE38663.1"/>
    <property type="molecule type" value="Genomic_DNA"/>
</dbReference>
<dbReference type="SUPFAM" id="SSF52172">
    <property type="entry name" value="CheY-like"/>
    <property type="match status" value="1"/>
</dbReference>
<dbReference type="AlphaFoldDB" id="A0A063XWS6"/>
<dbReference type="SMART" id="SM01012">
    <property type="entry name" value="ANTAR"/>
    <property type="match status" value="1"/>
</dbReference>
<dbReference type="RefSeq" id="WP_036550123.1">
    <property type="nucleotide sequence ID" value="NZ_JMSZ01000042.1"/>
</dbReference>
<comment type="caution">
    <text evidence="2">The sequence shown here is derived from an EMBL/GenBank/DDBJ whole genome shotgun (WGS) entry which is preliminary data.</text>
</comment>
<dbReference type="PATRIC" id="fig|267850.7.peg.3069"/>
<name>A0A063XWS6_9GAMM</name>
<dbReference type="Gene3D" id="1.10.10.10">
    <property type="entry name" value="Winged helix-like DNA-binding domain superfamily/Winged helix DNA-binding domain"/>
    <property type="match status" value="1"/>
</dbReference>
<proteinExistence type="predicted"/>
<feature type="domain" description="ANTAR" evidence="1">
    <location>
        <begin position="344"/>
        <end position="405"/>
    </location>
</feature>
<dbReference type="Proteomes" id="UP000027318">
    <property type="component" value="Unassembled WGS sequence"/>
</dbReference>
<dbReference type="Pfam" id="PF08376">
    <property type="entry name" value="NIT"/>
    <property type="match status" value="1"/>
</dbReference>
<gene>
    <name evidence="2" type="ORF">ADINL_3118</name>
</gene>